<dbReference type="PANTHER" id="PTHR21493">
    <property type="entry name" value="CGI-141-RELATED/LIPASE CONTAINING PROTEIN"/>
    <property type="match status" value="1"/>
</dbReference>
<dbReference type="GO" id="GO:0042147">
    <property type="term" value="P:retrograde transport, endosome to Golgi"/>
    <property type="evidence" value="ECO:0007669"/>
    <property type="project" value="InterPro"/>
</dbReference>
<dbReference type="OrthoDB" id="204784at2759"/>
<keyword evidence="4" id="KW-0333">Golgi apparatus</keyword>
<feature type="transmembrane region" description="Helical" evidence="7">
    <location>
        <begin position="76"/>
        <end position="97"/>
    </location>
</feature>
<dbReference type="AlphaFoldDB" id="A0A8H8DJ35"/>
<evidence type="ECO:0000313" key="9">
    <source>
        <dbReference type="Proteomes" id="UP000673691"/>
    </source>
</evidence>
<dbReference type="GO" id="GO:0000137">
    <property type="term" value="C:Golgi cis cisterna"/>
    <property type="evidence" value="ECO:0007669"/>
    <property type="project" value="TreeGrafter"/>
</dbReference>
<dbReference type="GO" id="GO:0006888">
    <property type="term" value="P:endoplasmic reticulum to Golgi vesicle-mediated transport"/>
    <property type="evidence" value="ECO:0007669"/>
    <property type="project" value="InterPro"/>
</dbReference>
<comment type="subcellular location">
    <subcellularLocation>
        <location evidence="1">Golgi apparatus membrane</location>
        <topology evidence="1">Multi-pass membrane protein</topology>
    </subcellularLocation>
</comment>
<comment type="caution">
    <text evidence="8">The sequence shown here is derived from an EMBL/GenBank/DDBJ whole genome shotgun (WGS) entry which is preliminary data.</text>
</comment>
<dbReference type="Proteomes" id="UP000673691">
    <property type="component" value="Unassembled WGS sequence"/>
</dbReference>
<keyword evidence="2 7" id="KW-0812">Transmembrane</keyword>
<dbReference type="GO" id="GO:0030134">
    <property type="term" value="C:COPII-coated ER to Golgi transport vesicle"/>
    <property type="evidence" value="ECO:0007669"/>
    <property type="project" value="TreeGrafter"/>
</dbReference>
<dbReference type="EMBL" id="JAEFCI010005799">
    <property type="protein sequence ID" value="KAG5460086.1"/>
    <property type="molecule type" value="Genomic_DNA"/>
</dbReference>
<evidence type="ECO:0000256" key="1">
    <source>
        <dbReference type="ARBA" id="ARBA00004653"/>
    </source>
</evidence>
<evidence type="ECO:0000256" key="3">
    <source>
        <dbReference type="ARBA" id="ARBA00022989"/>
    </source>
</evidence>
<protein>
    <submittedName>
        <fullName evidence="8">Uncharacterized protein</fullName>
    </submittedName>
</protein>
<proteinExistence type="inferred from homology"/>
<comment type="similarity">
    <text evidence="6">Belongs to the GOT1 family.</text>
</comment>
<dbReference type="InterPro" id="IPR007305">
    <property type="entry name" value="Vesicle_transpt_Got1/SFT2"/>
</dbReference>
<keyword evidence="9" id="KW-1185">Reference proteome</keyword>
<sequence length="110" mass="11929">MFLGVLLLFDGGLLAIGNVLFLAGLTLVIGASKTAAFFARRTKIRGTVCFFFGIALVFMKRPALGMLLESFGFVNLFGYVVAFCTPGGGGYGALFFFESRVFWLLGLVFF</sequence>
<keyword evidence="5 7" id="KW-0472">Membrane</keyword>
<evidence type="ECO:0000256" key="2">
    <source>
        <dbReference type="ARBA" id="ARBA00022692"/>
    </source>
</evidence>
<dbReference type="PANTHER" id="PTHR21493:SF9">
    <property type="entry name" value="GOLGI TRANSPORT PROTEIN 1-RELATED"/>
    <property type="match status" value="1"/>
</dbReference>
<evidence type="ECO:0000256" key="7">
    <source>
        <dbReference type="SAM" id="Phobius"/>
    </source>
</evidence>
<dbReference type="GO" id="GO:0005783">
    <property type="term" value="C:endoplasmic reticulum"/>
    <property type="evidence" value="ECO:0007669"/>
    <property type="project" value="TreeGrafter"/>
</dbReference>
<gene>
    <name evidence="8" type="ORF">BJ554DRAFT_7911</name>
</gene>
<dbReference type="GO" id="GO:0000139">
    <property type="term" value="C:Golgi membrane"/>
    <property type="evidence" value="ECO:0007669"/>
    <property type="project" value="UniProtKB-SubCell"/>
</dbReference>
<evidence type="ECO:0000256" key="4">
    <source>
        <dbReference type="ARBA" id="ARBA00023034"/>
    </source>
</evidence>
<evidence type="ECO:0000313" key="8">
    <source>
        <dbReference type="EMBL" id="KAG5460086.1"/>
    </source>
</evidence>
<dbReference type="InterPro" id="IPR045176">
    <property type="entry name" value="Got1"/>
</dbReference>
<feature type="transmembrane region" description="Helical" evidence="7">
    <location>
        <begin position="12"/>
        <end position="32"/>
    </location>
</feature>
<dbReference type="Pfam" id="PF04178">
    <property type="entry name" value="Got1"/>
    <property type="match status" value="1"/>
</dbReference>
<keyword evidence="3 7" id="KW-1133">Transmembrane helix</keyword>
<name>A0A8H8DJ35_9FUNG</name>
<feature type="transmembrane region" description="Helical" evidence="7">
    <location>
        <begin position="44"/>
        <end position="64"/>
    </location>
</feature>
<accession>A0A8H8DJ35</accession>
<evidence type="ECO:0000256" key="6">
    <source>
        <dbReference type="ARBA" id="ARBA00025799"/>
    </source>
</evidence>
<evidence type="ECO:0000256" key="5">
    <source>
        <dbReference type="ARBA" id="ARBA00023136"/>
    </source>
</evidence>
<reference evidence="8 9" key="1">
    <citation type="journal article" name="Sci. Rep.">
        <title>Genome-scale phylogenetic analyses confirm Olpidium as the closest living zoosporic fungus to the non-flagellated, terrestrial fungi.</title>
        <authorList>
            <person name="Chang Y."/>
            <person name="Rochon D."/>
            <person name="Sekimoto S."/>
            <person name="Wang Y."/>
            <person name="Chovatia M."/>
            <person name="Sandor L."/>
            <person name="Salamov A."/>
            <person name="Grigoriev I.V."/>
            <person name="Stajich J.E."/>
            <person name="Spatafora J.W."/>
        </authorList>
    </citation>
    <scope>NUCLEOTIDE SEQUENCE [LARGE SCALE GENOMIC DNA]</scope>
    <source>
        <strain evidence="8">S191</strain>
    </source>
</reference>
<organism evidence="8 9">
    <name type="scientific">Olpidium bornovanus</name>
    <dbReference type="NCBI Taxonomy" id="278681"/>
    <lineage>
        <taxon>Eukaryota</taxon>
        <taxon>Fungi</taxon>
        <taxon>Fungi incertae sedis</taxon>
        <taxon>Olpidiomycota</taxon>
        <taxon>Olpidiomycotina</taxon>
        <taxon>Olpidiomycetes</taxon>
        <taxon>Olpidiales</taxon>
        <taxon>Olpidiaceae</taxon>
        <taxon>Olpidium</taxon>
    </lineage>
</organism>
<dbReference type="GO" id="GO:0005829">
    <property type="term" value="C:cytosol"/>
    <property type="evidence" value="ECO:0007669"/>
    <property type="project" value="GOC"/>
</dbReference>